<feature type="transmembrane region" description="Helical" evidence="1">
    <location>
        <begin position="328"/>
        <end position="346"/>
    </location>
</feature>
<dbReference type="Proteomes" id="UP000038045">
    <property type="component" value="Unplaced"/>
</dbReference>
<keyword evidence="1" id="KW-1133">Transmembrane helix</keyword>
<protein>
    <submittedName>
        <fullName evidence="3">Protein RFT1 homolog</fullName>
    </submittedName>
</protein>
<keyword evidence="1" id="KW-0812">Transmembrane</keyword>
<name>A0A0N4ZSV4_PARTI</name>
<feature type="transmembrane region" description="Helical" evidence="1">
    <location>
        <begin position="367"/>
        <end position="386"/>
    </location>
</feature>
<feature type="transmembrane region" description="Helical" evidence="1">
    <location>
        <begin position="406"/>
        <end position="426"/>
    </location>
</feature>
<evidence type="ECO:0000313" key="2">
    <source>
        <dbReference type="Proteomes" id="UP000038045"/>
    </source>
</evidence>
<feature type="transmembrane region" description="Helical" evidence="1">
    <location>
        <begin position="470"/>
        <end position="489"/>
    </location>
</feature>
<organism evidence="2 3">
    <name type="scientific">Parastrongyloides trichosuri</name>
    <name type="common">Possum-specific nematode worm</name>
    <dbReference type="NCBI Taxonomy" id="131310"/>
    <lineage>
        <taxon>Eukaryota</taxon>
        <taxon>Metazoa</taxon>
        <taxon>Ecdysozoa</taxon>
        <taxon>Nematoda</taxon>
        <taxon>Chromadorea</taxon>
        <taxon>Rhabditida</taxon>
        <taxon>Tylenchina</taxon>
        <taxon>Panagrolaimomorpha</taxon>
        <taxon>Strongyloidoidea</taxon>
        <taxon>Strongyloididae</taxon>
        <taxon>Parastrongyloides</taxon>
    </lineage>
</organism>
<feature type="transmembrane region" description="Helical" evidence="1">
    <location>
        <begin position="290"/>
        <end position="316"/>
    </location>
</feature>
<keyword evidence="2" id="KW-1185">Reference proteome</keyword>
<reference evidence="3" key="1">
    <citation type="submission" date="2017-02" db="UniProtKB">
        <authorList>
            <consortium name="WormBaseParasite"/>
        </authorList>
    </citation>
    <scope>IDENTIFICATION</scope>
</reference>
<keyword evidence="1" id="KW-0472">Membrane</keyword>
<dbReference type="AlphaFoldDB" id="A0A0N4ZSV4"/>
<feature type="transmembrane region" description="Helical" evidence="1">
    <location>
        <begin position="146"/>
        <end position="167"/>
    </location>
</feature>
<sequence>MDFVVSKPMFPSYKYSSYLIALGYFFIVISVFNFSFKCQTIFKSIPELKSSSPSLGYECFALFFMGEAFSYIYAEFLIYYVGYRITFKISGTIIATFFALTLYCNEVLIKIGAFFTGIALGHMWISIISFLKYSRSHPWNNCITKLLTYTPILVTASIPIIGLNVFVPDDFPNEIKPSISETDNDDFKYLEYEHIKTVIVAKIFYEHLIEYLMLTLCGTFIFCAQPRLWKIVGIKTNSGTQIKLTLVDYNNKNDDFSKSIKSLYLGKRRIIAKSWKSDLRSIPFILFNQFMIAAYIPVFYVGAMTAYIGCILTAGITYGDFERDITSTSNYLTLLIMFICVGRGSAQYWVSILEKEKYNKNRRRKHFALLLTLFSFLIITIADGFLPGDQVDLLYGIINNKLSMSLNFLAIMRLFAISILAVGCTLSEYYIYGYFEIIGQVFGSKVTFMVRALHCISTAAFVLLSNFIPFVALPMILSIFLVVTTINYTKAERFLIKSIFITQGVSQTTITKLNN</sequence>
<evidence type="ECO:0000256" key="1">
    <source>
        <dbReference type="SAM" id="Phobius"/>
    </source>
</evidence>
<feature type="transmembrane region" description="Helical" evidence="1">
    <location>
        <begin position="55"/>
        <end position="73"/>
    </location>
</feature>
<feature type="transmembrane region" description="Helical" evidence="1">
    <location>
        <begin position="85"/>
        <end position="104"/>
    </location>
</feature>
<accession>A0A0N4ZSV4</accession>
<evidence type="ECO:0000313" key="3">
    <source>
        <dbReference type="WBParaSite" id="PTRK_0001158600.1"/>
    </source>
</evidence>
<proteinExistence type="predicted"/>
<feature type="transmembrane region" description="Helical" evidence="1">
    <location>
        <begin position="15"/>
        <end position="34"/>
    </location>
</feature>
<feature type="transmembrane region" description="Helical" evidence="1">
    <location>
        <begin position="111"/>
        <end position="134"/>
    </location>
</feature>
<dbReference type="WBParaSite" id="PTRK_0001158600.1">
    <property type="protein sequence ID" value="PTRK_0001158600.1"/>
    <property type="gene ID" value="PTRK_0001158600"/>
</dbReference>